<feature type="region of interest" description="Disordered" evidence="1">
    <location>
        <begin position="622"/>
        <end position="672"/>
    </location>
</feature>
<organism evidence="2">
    <name type="scientific">viral metagenome</name>
    <dbReference type="NCBI Taxonomy" id="1070528"/>
    <lineage>
        <taxon>unclassified sequences</taxon>
        <taxon>metagenomes</taxon>
        <taxon>organismal metagenomes</taxon>
    </lineage>
</organism>
<dbReference type="EMBL" id="MT141474">
    <property type="protein sequence ID" value="QJA62546.1"/>
    <property type="molecule type" value="Genomic_DNA"/>
</dbReference>
<dbReference type="AlphaFoldDB" id="A0A6M3IY47"/>
<feature type="compositionally biased region" description="Low complexity" evidence="1">
    <location>
        <begin position="622"/>
        <end position="634"/>
    </location>
</feature>
<sequence>MRGQIRGTLPQPAWWDAVQAAAEGRSARGSEEQSLTILARQRDPKRVTKAALAAVDAAFGSKAYRHFRQNYLMAWEMVRGNQWPPHMFAQAADWKVRVTRNKLFGAVEQINALLLDMKPAGMLVPERKAANAAEMREAMQALGLGVEGMDSIVGGGSDREKLDAITQAIQAEHEHRNEHLHLGNLISDMVVGGLAVEKIFWNDDERIVDAKQLYPLDVAFDPDCRNRQLRGCKFIAVRHKADVEDVIERFELPRRVADQLRHSAVPSVDGVFNDADIPMVEAYDNLYFTESGGQEMVGGGMKRDKIEFYELYYLGERSFSAEHSKVPTGELSAGRVACVTKELERPLYDGENPDPKGECPLVLYQNYGYGHSPYTYGEVEPNLGNQIALNIIMSAMAMNSVLNQNAQWIVEEGVLTKDDLDNRPGGVFEVASNKINRVQRLPGIEIPSSMFALAERLDDAIMDVLNINDTTLGGTPQTHTPAYALQMAQSMNLARMRKKGESLEASWRRRTRLEANLYIAFAALLRQRGELHQDLGEFLRLGDQLSSLRFDVKIVSKTERPVGFIGEMQFALEAFKSGMIDKLGVANFVTDYPIDPELKELFRVQRENELLNARMQNTALRAQQQQAGMAAQQASSGVMTPTVGAGPEPATPEEAGVAPQVPMQAPVSQPGV</sequence>
<evidence type="ECO:0000256" key="1">
    <source>
        <dbReference type="SAM" id="MobiDB-lite"/>
    </source>
</evidence>
<proteinExistence type="predicted"/>
<gene>
    <name evidence="2" type="ORF">MM415B00764_0012</name>
</gene>
<protein>
    <recommendedName>
        <fullName evidence="3">Portal protein</fullName>
    </recommendedName>
</protein>
<name>A0A6M3IY47_9ZZZZ</name>
<accession>A0A6M3IY47</accession>
<dbReference type="Pfam" id="PF16510">
    <property type="entry name" value="P22_portal"/>
    <property type="match status" value="1"/>
</dbReference>
<dbReference type="InterPro" id="IPR032427">
    <property type="entry name" value="P22_portal"/>
</dbReference>
<evidence type="ECO:0008006" key="3">
    <source>
        <dbReference type="Google" id="ProtNLM"/>
    </source>
</evidence>
<evidence type="ECO:0000313" key="2">
    <source>
        <dbReference type="EMBL" id="QJA62546.1"/>
    </source>
</evidence>
<reference evidence="2" key="1">
    <citation type="submission" date="2020-03" db="EMBL/GenBank/DDBJ databases">
        <title>The deep terrestrial virosphere.</title>
        <authorList>
            <person name="Holmfeldt K."/>
            <person name="Nilsson E."/>
            <person name="Simone D."/>
            <person name="Lopez-Fernandez M."/>
            <person name="Wu X."/>
            <person name="de Brujin I."/>
            <person name="Lundin D."/>
            <person name="Andersson A."/>
            <person name="Bertilsson S."/>
            <person name="Dopson M."/>
        </authorList>
    </citation>
    <scope>NUCLEOTIDE SEQUENCE</scope>
    <source>
        <strain evidence="2">MM415B00764</strain>
    </source>
</reference>